<dbReference type="PROSITE" id="PS01360">
    <property type="entry name" value="ZF_MYND_1"/>
    <property type="match status" value="1"/>
</dbReference>
<dbReference type="InterPro" id="IPR002893">
    <property type="entry name" value="Znf_MYND"/>
</dbReference>
<evidence type="ECO:0000256" key="1">
    <source>
        <dbReference type="ARBA" id="ARBA00022723"/>
    </source>
</evidence>
<dbReference type="OrthoDB" id="6436370at2759"/>
<dbReference type="PANTHER" id="PTHR12197">
    <property type="entry name" value="HISTONE-LYSINE N-METHYLTRANSFERASE SMYD"/>
    <property type="match status" value="1"/>
</dbReference>
<dbReference type="PANTHER" id="PTHR12197:SF251">
    <property type="entry name" value="EG:BACR7C10.4 PROTEIN"/>
    <property type="match status" value="1"/>
</dbReference>
<dbReference type="Gene3D" id="6.10.140.2220">
    <property type="match status" value="1"/>
</dbReference>
<dbReference type="AlphaFoldDB" id="A0A8T0DZ35"/>
<dbReference type="GO" id="GO:0005634">
    <property type="term" value="C:nucleus"/>
    <property type="evidence" value="ECO:0007669"/>
    <property type="project" value="TreeGrafter"/>
</dbReference>
<reference evidence="6" key="2">
    <citation type="submission" date="2020-06" db="EMBL/GenBank/DDBJ databases">
        <authorList>
            <person name="Sheffer M."/>
        </authorList>
    </citation>
    <scope>NUCLEOTIDE SEQUENCE</scope>
</reference>
<reference evidence="6" key="1">
    <citation type="journal article" date="2020" name="bioRxiv">
        <title>Chromosome-level reference genome of the European wasp spider Argiope bruennichi: a resource for studies on range expansion and evolutionary adaptation.</title>
        <authorList>
            <person name="Sheffer M.M."/>
            <person name="Hoppe A."/>
            <person name="Krehenwinkel H."/>
            <person name="Uhl G."/>
            <person name="Kuss A.W."/>
            <person name="Jensen L."/>
            <person name="Jensen C."/>
            <person name="Gillespie R.G."/>
            <person name="Hoff K.J."/>
            <person name="Prost S."/>
        </authorList>
    </citation>
    <scope>NUCLEOTIDE SEQUENCE</scope>
</reference>
<keyword evidence="2 4" id="KW-0863">Zinc-finger</keyword>
<accession>A0A8T0DZ35</accession>
<evidence type="ECO:0000313" key="6">
    <source>
        <dbReference type="EMBL" id="KAF8763752.1"/>
    </source>
</evidence>
<dbReference type="Pfam" id="PF01753">
    <property type="entry name" value="zf-MYND"/>
    <property type="match status" value="1"/>
</dbReference>
<comment type="caution">
    <text evidence="6">The sequence shown here is derived from an EMBL/GenBank/DDBJ whole genome shotgun (WGS) entry which is preliminary data.</text>
</comment>
<evidence type="ECO:0000259" key="5">
    <source>
        <dbReference type="PROSITE" id="PS50865"/>
    </source>
</evidence>
<dbReference type="GO" id="GO:0008757">
    <property type="term" value="F:S-adenosylmethionine-dependent methyltransferase activity"/>
    <property type="evidence" value="ECO:0007669"/>
    <property type="project" value="UniProtKB-ARBA"/>
</dbReference>
<dbReference type="OMA" id="CVPNACA"/>
<dbReference type="InterPro" id="IPR001214">
    <property type="entry name" value="SET_dom"/>
</dbReference>
<dbReference type="EMBL" id="JABXBU010002231">
    <property type="protein sequence ID" value="KAF8763752.1"/>
    <property type="molecule type" value="Genomic_DNA"/>
</dbReference>
<dbReference type="Proteomes" id="UP000807504">
    <property type="component" value="Unassembled WGS sequence"/>
</dbReference>
<dbReference type="InterPro" id="IPR050869">
    <property type="entry name" value="H3K4_H4K5_MeTrfase"/>
</dbReference>
<proteinExistence type="predicted"/>
<dbReference type="Gene3D" id="1.10.220.160">
    <property type="match status" value="1"/>
</dbReference>
<name>A0A8T0DZ35_ARGBR</name>
<protein>
    <submittedName>
        <fullName evidence="6">Histone-lysine N-methyltransferase SMYD3 like protein</fullName>
    </submittedName>
</protein>
<evidence type="ECO:0000256" key="3">
    <source>
        <dbReference type="ARBA" id="ARBA00022833"/>
    </source>
</evidence>
<evidence type="ECO:0000256" key="4">
    <source>
        <dbReference type="PROSITE-ProRule" id="PRU00134"/>
    </source>
</evidence>
<dbReference type="GO" id="GO:0008270">
    <property type="term" value="F:zinc ion binding"/>
    <property type="evidence" value="ECO:0007669"/>
    <property type="project" value="UniProtKB-KW"/>
</dbReference>
<dbReference type="PROSITE" id="PS50865">
    <property type="entry name" value="ZF_MYND_2"/>
    <property type="match status" value="1"/>
</dbReference>
<dbReference type="SUPFAM" id="SSF82199">
    <property type="entry name" value="SET domain"/>
    <property type="match status" value="1"/>
</dbReference>
<gene>
    <name evidence="6" type="ORF">HNY73_021897</name>
</gene>
<keyword evidence="1" id="KW-0479">Metal-binding</keyword>
<evidence type="ECO:0000313" key="7">
    <source>
        <dbReference type="Proteomes" id="UP000807504"/>
    </source>
</evidence>
<keyword evidence="7" id="KW-1185">Reference proteome</keyword>
<feature type="domain" description="MYND-type" evidence="5">
    <location>
        <begin position="35"/>
        <end position="73"/>
    </location>
</feature>
<dbReference type="Gene3D" id="2.170.270.10">
    <property type="entry name" value="SET domain"/>
    <property type="match status" value="1"/>
</dbReference>
<keyword evidence="3" id="KW-0862">Zinc</keyword>
<dbReference type="GO" id="GO:0008170">
    <property type="term" value="F:N-methyltransferase activity"/>
    <property type="evidence" value="ECO:0007669"/>
    <property type="project" value="UniProtKB-ARBA"/>
</dbReference>
<dbReference type="GO" id="GO:0008276">
    <property type="term" value="F:protein methyltransferase activity"/>
    <property type="evidence" value="ECO:0007669"/>
    <property type="project" value="UniProtKB-ARBA"/>
</dbReference>
<dbReference type="Pfam" id="PF00856">
    <property type="entry name" value="SET"/>
    <property type="match status" value="1"/>
</dbReference>
<organism evidence="6 7">
    <name type="scientific">Argiope bruennichi</name>
    <name type="common">Wasp spider</name>
    <name type="synonym">Aranea bruennichi</name>
    <dbReference type="NCBI Taxonomy" id="94029"/>
    <lineage>
        <taxon>Eukaryota</taxon>
        <taxon>Metazoa</taxon>
        <taxon>Ecdysozoa</taxon>
        <taxon>Arthropoda</taxon>
        <taxon>Chelicerata</taxon>
        <taxon>Arachnida</taxon>
        <taxon>Araneae</taxon>
        <taxon>Araneomorphae</taxon>
        <taxon>Entelegynae</taxon>
        <taxon>Araneoidea</taxon>
        <taxon>Araneidae</taxon>
        <taxon>Argiope</taxon>
    </lineage>
</organism>
<sequence length="423" mass="48755">MEYIISSRRYDPGELILKSKPYMRIIRRDLWDIICACCLKRSSELKRCSSCKIMKYCGVTCQKEAWKDHKFECPFLPGYVDGRQHFIVQLVGNLILKTKGKNWKSITEDVNGQRFSFDGLKYHNFPKMRLPWFRIAFKEIETALKSYVGEENMPDEETLLQLIGKVECNSYKFGGDDYDGWALFIGASKFDHSCVPNANIHFSGTDIQVRAFKKIEKYEKVTFSYSPMFALSDVATLHLSMKHSFGEGGCYCEDCSQPYGQSLLTKILDPVRALPILEETESNLLLAALMSKCKYPMQLISQERLNQLLKKQEGVLGDTNVLRIRLLALKCLLLDGNYCEMREELMTLASWVKLAWGEYFEELAEIYKKLIEINTYLGDTTSCLYYSDELIRLKAICIGKENVMKETCRHILNILKSSPLSLL</sequence>
<dbReference type="InterPro" id="IPR046341">
    <property type="entry name" value="SET_dom_sf"/>
</dbReference>
<evidence type="ECO:0000256" key="2">
    <source>
        <dbReference type="ARBA" id="ARBA00022771"/>
    </source>
</evidence>